<evidence type="ECO:0000259" key="12">
    <source>
        <dbReference type="Pfam" id="PF07219"/>
    </source>
</evidence>
<comment type="caution">
    <text evidence="13">The sequence shown here is derived from an EMBL/GenBank/DDBJ whole genome shotgun (WGS) entry which is preliminary data.</text>
</comment>
<comment type="function">
    <text evidence="1">Involved in a late step of protoheme IX synthesis.</text>
</comment>
<dbReference type="EMBL" id="JBHUHT010000011">
    <property type="protein sequence ID" value="MFD2096060.1"/>
    <property type="molecule type" value="Genomic_DNA"/>
</dbReference>
<evidence type="ECO:0000256" key="3">
    <source>
        <dbReference type="ARBA" id="ARBA00004744"/>
    </source>
</evidence>
<dbReference type="InterPro" id="IPR011990">
    <property type="entry name" value="TPR-like_helical_dom_sf"/>
</dbReference>
<dbReference type="Proteomes" id="UP001597380">
    <property type="component" value="Unassembled WGS sequence"/>
</dbReference>
<gene>
    <name evidence="13" type="ORF">ACFSJ3_08695</name>
</gene>
<keyword evidence="8 11" id="KW-0472">Membrane</keyword>
<dbReference type="Gene3D" id="1.25.40.10">
    <property type="entry name" value="Tetratricopeptide repeat domain"/>
    <property type="match status" value="2"/>
</dbReference>
<protein>
    <submittedName>
        <fullName evidence="13">Heme biosynthesis HemY N-terminal domain-containing protein</fullName>
    </submittedName>
</protein>
<keyword evidence="10" id="KW-0802">TPR repeat</keyword>
<dbReference type="Pfam" id="PF14559">
    <property type="entry name" value="TPR_19"/>
    <property type="match status" value="1"/>
</dbReference>
<proteinExistence type="predicted"/>
<keyword evidence="14" id="KW-1185">Reference proteome</keyword>
<feature type="transmembrane region" description="Helical" evidence="11">
    <location>
        <begin position="41"/>
        <end position="62"/>
    </location>
</feature>
<keyword evidence="7 11" id="KW-1133">Transmembrane helix</keyword>
<dbReference type="InterPro" id="IPR010817">
    <property type="entry name" value="HemY_N"/>
</dbReference>
<name>A0ABW4XKH4_9GAMM</name>
<comment type="subcellular location">
    <subcellularLocation>
        <location evidence="2">Cell inner membrane</location>
        <topology evidence="2">Multi-pass membrane protein</topology>
    </subcellularLocation>
</comment>
<evidence type="ECO:0000256" key="7">
    <source>
        <dbReference type="ARBA" id="ARBA00022989"/>
    </source>
</evidence>
<evidence type="ECO:0000256" key="2">
    <source>
        <dbReference type="ARBA" id="ARBA00004429"/>
    </source>
</evidence>
<sequence length="397" mass="43830">MTKLIIIIILAVTGLVFGPVLAGNKGYVLIALGTHTIEMTAVVFGFLVLLGILSIWLTEWLLKRTINATRSARELISGRRRRQSRKFTRSGLLALMSGEWANAEKLMTKGAKGSALPVINYLGAAEAAQAQQQVDRRDHYLQLAHKKQGDNPLAVSLTQARLQIQQGQKEQALATLSTIQKEHPDNPHAVMLLKDLYLQLEDWANLLDLITPLKQSKRLTADELASLELTAHQGYFSQLSSHQGAKGLATHWEGLSRKLKQEPALVTSYVKQMLALGEDEAMQPLVIKTLRKQIVPELLAMVTELKGDAESLLLEAKHWLKGQSENPLLLSVLGQLSLRAGRIEDAKTYLEKSLRISPSAEAHAALAEVFAQNQQPQEAFKQYRQSLALATPATKAI</sequence>
<evidence type="ECO:0000256" key="6">
    <source>
        <dbReference type="ARBA" id="ARBA00022692"/>
    </source>
</evidence>
<evidence type="ECO:0000313" key="13">
    <source>
        <dbReference type="EMBL" id="MFD2096060.1"/>
    </source>
</evidence>
<keyword evidence="4" id="KW-1003">Cell membrane</keyword>
<evidence type="ECO:0000256" key="4">
    <source>
        <dbReference type="ARBA" id="ARBA00022475"/>
    </source>
</evidence>
<dbReference type="Pfam" id="PF13432">
    <property type="entry name" value="TPR_16"/>
    <property type="match status" value="1"/>
</dbReference>
<feature type="repeat" description="TPR" evidence="10">
    <location>
        <begin position="327"/>
        <end position="360"/>
    </location>
</feature>
<feature type="domain" description="HemY N-terminal" evidence="12">
    <location>
        <begin position="26"/>
        <end position="131"/>
    </location>
</feature>
<evidence type="ECO:0000256" key="10">
    <source>
        <dbReference type="PROSITE-ProRule" id="PRU00339"/>
    </source>
</evidence>
<reference evidence="14" key="1">
    <citation type="journal article" date="2019" name="Int. J. Syst. Evol. Microbiol.">
        <title>The Global Catalogue of Microorganisms (GCM) 10K type strain sequencing project: providing services to taxonomists for standard genome sequencing and annotation.</title>
        <authorList>
            <consortium name="The Broad Institute Genomics Platform"/>
            <consortium name="The Broad Institute Genome Sequencing Center for Infectious Disease"/>
            <person name="Wu L."/>
            <person name="Ma J."/>
        </authorList>
    </citation>
    <scope>NUCLEOTIDE SEQUENCE [LARGE SCALE GENOMIC DNA]</scope>
    <source>
        <strain evidence="14">CGMCC 1.10992</strain>
    </source>
</reference>
<evidence type="ECO:0000256" key="9">
    <source>
        <dbReference type="ARBA" id="ARBA00023244"/>
    </source>
</evidence>
<keyword evidence="6 11" id="KW-0812">Transmembrane</keyword>
<keyword evidence="9" id="KW-0627">Porphyrin biosynthesis</keyword>
<accession>A0ABW4XKH4</accession>
<comment type="pathway">
    <text evidence="3">Porphyrin-containing compound metabolism; protoheme biosynthesis.</text>
</comment>
<dbReference type="RefSeq" id="WP_345341029.1">
    <property type="nucleotide sequence ID" value="NZ_BAABLI010000017.1"/>
</dbReference>
<dbReference type="PROSITE" id="PS50005">
    <property type="entry name" value="TPR"/>
    <property type="match status" value="1"/>
</dbReference>
<evidence type="ECO:0000256" key="11">
    <source>
        <dbReference type="SAM" id="Phobius"/>
    </source>
</evidence>
<evidence type="ECO:0000256" key="8">
    <source>
        <dbReference type="ARBA" id="ARBA00023136"/>
    </source>
</evidence>
<evidence type="ECO:0000256" key="1">
    <source>
        <dbReference type="ARBA" id="ARBA00002962"/>
    </source>
</evidence>
<dbReference type="SUPFAM" id="SSF48452">
    <property type="entry name" value="TPR-like"/>
    <property type="match status" value="1"/>
</dbReference>
<keyword evidence="5" id="KW-0997">Cell inner membrane</keyword>
<dbReference type="InterPro" id="IPR005254">
    <property type="entry name" value="Heme_biosyn_assoc_TPR_pro"/>
</dbReference>
<evidence type="ECO:0000313" key="14">
    <source>
        <dbReference type="Proteomes" id="UP001597380"/>
    </source>
</evidence>
<organism evidence="13 14">
    <name type="scientific">Corallincola platygyrae</name>
    <dbReference type="NCBI Taxonomy" id="1193278"/>
    <lineage>
        <taxon>Bacteria</taxon>
        <taxon>Pseudomonadati</taxon>
        <taxon>Pseudomonadota</taxon>
        <taxon>Gammaproteobacteria</taxon>
        <taxon>Alteromonadales</taxon>
        <taxon>Psychromonadaceae</taxon>
        <taxon>Corallincola</taxon>
    </lineage>
</organism>
<dbReference type="InterPro" id="IPR019734">
    <property type="entry name" value="TPR_rpt"/>
</dbReference>
<evidence type="ECO:0000256" key="5">
    <source>
        <dbReference type="ARBA" id="ARBA00022519"/>
    </source>
</evidence>
<dbReference type="Pfam" id="PF07219">
    <property type="entry name" value="HemY_N"/>
    <property type="match status" value="1"/>
</dbReference>
<dbReference type="NCBIfam" id="TIGR00540">
    <property type="entry name" value="TPR_hemY_coli"/>
    <property type="match status" value="1"/>
</dbReference>